<organism evidence="3 4">
    <name type="scientific">Lottia gigantea</name>
    <name type="common">Giant owl limpet</name>
    <dbReference type="NCBI Taxonomy" id="225164"/>
    <lineage>
        <taxon>Eukaryota</taxon>
        <taxon>Metazoa</taxon>
        <taxon>Spiralia</taxon>
        <taxon>Lophotrochozoa</taxon>
        <taxon>Mollusca</taxon>
        <taxon>Gastropoda</taxon>
        <taxon>Patellogastropoda</taxon>
        <taxon>Lottioidea</taxon>
        <taxon>Lottiidae</taxon>
        <taxon>Lottia</taxon>
    </lineage>
</organism>
<protein>
    <submittedName>
        <fullName evidence="3">Uncharacterized protein</fullName>
    </submittedName>
</protein>
<feature type="compositionally biased region" description="Basic and acidic residues" evidence="2">
    <location>
        <begin position="255"/>
        <end position="272"/>
    </location>
</feature>
<feature type="region of interest" description="Disordered" evidence="2">
    <location>
        <begin position="29"/>
        <end position="54"/>
    </location>
</feature>
<accession>V4BVZ1</accession>
<dbReference type="PROSITE" id="PS50062">
    <property type="entry name" value="BCL2_FAMILY"/>
    <property type="match status" value="1"/>
</dbReference>
<evidence type="ECO:0000256" key="1">
    <source>
        <dbReference type="ARBA" id="ARBA00022703"/>
    </source>
</evidence>
<reference evidence="3 4" key="1">
    <citation type="journal article" date="2013" name="Nature">
        <title>Insights into bilaterian evolution from three spiralian genomes.</title>
        <authorList>
            <person name="Simakov O."/>
            <person name="Marletaz F."/>
            <person name="Cho S.J."/>
            <person name="Edsinger-Gonzales E."/>
            <person name="Havlak P."/>
            <person name="Hellsten U."/>
            <person name="Kuo D.H."/>
            <person name="Larsson T."/>
            <person name="Lv J."/>
            <person name="Arendt D."/>
            <person name="Savage R."/>
            <person name="Osoegawa K."/>
            <person name="de Jong P."/>
            <person name="Grimwood J."/>
            <person name="Chapman J.A."/>
            <person name="Shapiro H."/>
            <person name="Aerts A."/>
            <person name="Otillar R.P."/>
            <person name="Terry A.Y."/>
            <person name="Boore J.L."/>
            <person name="Grigoriev I.V."/>
            <person name="Lindberg D.R."/>
            <person name="Seaver E.C."/>
            <person name="Weisblat D.A."/>
            <person name="Putnam N.H."/>
            <person name="Rokhsar D.S."/>
        </authorList>
    </citation>
    <scope>NUCLEOTIDE SEQUENCE [LARGE SCALE GENOMIC DNA]</scope>
</reference>
<dbReference type="InterPro" id="IPR002475">
    <property type="entry name" value="Bcl2-like"/>
</dbReference>
<dbReference type="GO" id="GO:0042981">
    <property type="term" value="P:regulation of apoptotic process"/>
    <property type="evidence" value="ECO:0007669"/>
    <property type="project" value="InterPro"/>
</dbReference>
<dbReference type="GeneID" id="20238782"/>
<feature type="compositionally biased region" description="Basic and acidic residues" evidence="2">
    <location>
        <begin position="153"/>
        <end position="171"/>
    </location>
</feature>
<dbReference type="Gene3D" id="1.10.437.10">
    <property type="entry name" value="Blc2-like"/>
    <property type="match status" value="1"/>
</dbReference>
<dbReference type="AlphaFoldDB" id="V4BVZ1"/>
<name>V4BVZ1_LOTGI</name>
<dbReference type="InterPro" id="IPR036834">
    <property type="entry name" value="Bcl-2-like_sf"/>
</dbReference>
<dbReference type="Proteomes" id="UP000030746">
    <property type="component" value="Unassembled WGS sequence"/>
</dbReference>
<dbReference type="CTD" id="20238782"/>
<evidence type="ECO:0000313" key="4">
    <source>
        <dbReference type="Proteomes" id="UP000030746"/>
    </source>
</evidence>
<sequence length="572" mass="64543">MSKKNKKPRQLSEQDVYRDAAHILEEFLENKLGPKSLQSNGSSITNTNSSSGYYDASRESLDIWFKDDNTSHNFNIERSQTMPSSFKLDDKDEFTAEDIKEYMKTKSDFANRRHSGSATSGESDVLDSRVGAPLRRKKSFYKRAKERLSITFRRQEREKENEEKEEEDIRKERKKKKKNDKNDQKSSTIEVNGGELDDEFDDEVQLRRGGNRKRSDSTASKRSSIFESFRRSFRSKRKSTTIFESQSADAIIDNKTSDKRTSDDGKKTDKIPQRTTPPPVKDPKKEETKVPPIPLPYIDTSHSIDLDDIKYIDDETTTDQNKNKTGELPKPSRSRNKPAPPPPKAPPLHNGTSNGTSNSTSDAGNLTLGDSLNTNIATCTNDNSGDDVDSPDKKDENIPFHEKSDSEKDDLMEKIAAKLMDMADKMDKSKSSSDTDGGHIRYAHDNSSSVDPEQLTALEQEILDCLRVGGDRLSQSFDDPVQVVVEQHRKQAYLRFYDTLRKGLGDEISWNQLSLIYQTTAGAIKAAGAGTQLAYRVKDMTQQYVGDKFASWIVREGGWDSMLSESESEVTS</sequence>
<feature type="compositionally biased region" description="Polar residues" evidence="2">
    <location>
        <begin position="362"/>
        <end position="383"/>
    </location>
</feature>
<feature type="compositionally biased region" description="Basic and acidic residues" evidence="2">
    <location>
        <begin position="425"/>
        <end position="444"/>
    </location>
</feature>
<dbReference type="GO" id="GO:0006915">
    <property type="term" value="P:apoptotic process"/>
    <property type="evidence" value="ECO:0007669"/>
    <property type="project" value="UniProtKB-KW"/>
</dbReference>
<feature type="region of interest" description="Disordered" evidence="2">
    <location>
        <begin position="104"/>
        <end position="131"/>
    </location>
</feature>
<gene>
    <name evidence="3" type="ORF">LOTGIDRAFT_161792</name>
</gene>
<feature type="compositionally biased region" description="Low complexity" evidence="2">
    <location>
        <begin position="39"/>
        <end position="52"/>
    </location>
</feature>
<dbReference type="EMBL" id="KB201931">
    <property type="protein sequence ID" value="ESO93239.1"/>
    <property type="molecule type" value="Genomic_DNA"/>
</dbReference>
<dbReference type="SUPFAM" id="SSF56854">
    <property type="entry name" value="Bcl-2 inhibitors of programmed cell death"/>
    <property type="match status" value="1"/>
</dbReference>
<dbReference type="OMA" id="THKHGHI"/>
<keyword evidence="4" id="KW-1185">Reference proteome</keyword>
<evidence type="ECO:0000256" key="2">
    <source>
        <dbReference type="SAM" id="MobiDB-lite"/>
    </source>
</evidence>
<feature type="region of interest" description="Disordered" evidence="2">
    <location>
        <begin position="151"/>
        <end position="410"/>
    </location>
</feature>
<dbReference type="KEGG" id="lgi:LOTGIDRAFT_161792"/>
<feature type="region of interest" description="Disordered" evidence="2">
    <location>
        <begin position="425"/>
        <end position="452"/>
    </location>
</feature>
<proteinExistence type="predicted"/>
<dbReference type="HOGENOM" id="CLU_476749_0_0_1"/>
<feature type="compositionally biased region" description="Low complexity" evidence="2">
    <location>
        <begin position="350"/>
        <end position="361"/>
    </location>
</feature>
<feature type="compositionally biased region" description="Basic and acidic residues" evidence="2">
    <location>
        <begin position="302"/>
        <end position="313"/>
    </location>
</feature>
<dbReference type="OrthoDB" id="10046645at2759"/>
<evidence type="ECO:0000313" key="3">
    <source>
        <dbReference type="EMBL" id="ESO93239.1"/>
    </source>
</evidence>
<dbReference type="RefSeq" id="XP_009055941.1">
    <property type="nucleotide sequence ID" value="XM_009057693.1"/>
</dbReference>
<feature type="compositionally biased region" description="Basic and acidic residues" evidence="2">
    <location>
        <begin position="390"/>
        <end position="410"/>
    </location>
</feature>
<keyword evidence="1" id="KW-0053">Apoptosis</keyword>